<dbReference type="Gene3D" id="1.10.10.60">
    <property type="entry name" value="Homeodomain-like"/>
    <property type="match status" value="1"/>
</dbReference>
<evidence type="ECO:0000259" key="7">
    <source>
        <dbReference type="PROSITE" id="PS50110"/>
    </source>
</evidence>
<keyword evidence="1 6" id="KW-0597">Phosphoprotein</keyword>
<dbReference type="InterPro" id="IPR001789">
    <property type="entry name" value="Sig_transdc_resp-reg_receiver"/>
</dbReference>
<dbReference type="InterPro" id="IPR002197">
    <property type="entry name" value="HTH_Fis"/>
</dbReference>
<evidence type="ECO:0000313" key="9">
    <source>
        <dbReference type="Proteomes" id="UP000183649"/>
    </source>
</evidence>
<proteinExistence type="predicted"/>
<keyword evidence="9" id="KW-1185">Reference proteome</keyword>
<feature type="modified residue" description="4-aspartylphosphate" evidence="6">
    <location>
        <position position="64"/>
    </location>
</feature>
<evidence type="ECO:0000256" key="1">
    <source>
        <dbReference type="ARBA" id="ARBA00022553"/>
    </source>
</evidence>
<organism evidence="8 9">
    <name type="scientific">Thiomonas bhubaneswarensis</name>
    <dbReference type="NCBI Taxonomy" id="339866"/>
    <lineage>
        <taxon>Bacteria</taxon>
        <taxon>Pseudomonadati</taxon>
        <taxon>Pseudomonadota</taxon>
        <taxon>Betaproteobacteria</taxon>
        <taxon>Burkholderiales</taxon>
        <taxon>Thiomonas</taxon>
    </lineage>
</organism>
<dbReference type="PROSITE" id="PS50110">
    <property type="entry name" value="RESPONSE_REGULATORY"/>
    <property type="match status" value="1"/>
</dbReference>
<feature type="domain" description="Response regulatory" evidence="7">
    <location>
        <begin position="15"/>
        <end position="129"/>
    </location>
</feature>
<dbReference type="Pfam" id="PF02954">
    <property type="entry name" value="HTH_8"/>
    <property type="match status" value="1"/>
</dbReference>
<dbReference type="InterPro" id="IPR039420">
    <property type="entry name" value="WalR-like"/>
</dbReference>
<reference evidence="9" key="1">
    <citation type="submission" date="2015-08" db="EMBL/GenBank/DDBJ databases">
        <authorList>
            <person name="Varghese N."/>
        </authorList>
    </citation>
    <scope>NUCLEOTIDE SEQUENCE [LARGE SCALE GENOMIC DNA]</scope>
    <source>
        <strain evidence="9">DSM 18181</strain>
    </source>
</reference>
<accession>A0A0K6HUG3</accession>
<dbReference type="STRING" id="339866.GCA_001418255_00606"/>
<keyword evidence="3" id="KW-0805">Transcription regulation</keyword>
<dbReference type="CDD" id="cd17563">
    <property type="entry name" value="REC_RegA-like"/>
    <property type="match status" value="1"/>
</dbReference>
<dbReference type="Pfam" id="PF00072">
    <property type="entry name" value="Response_reg"/>
    <property type="match status" value="1"/>
</dbReference>
<evidence type="ECO:0000256" key="6">
    <source>
        <dbReference type="PROSITE-ProRule" id="PRU00169"/>
    </source>
</evidence>
<dbReference type="PRINTS" id="PR01590">
    <property type="entry name" value="HTHFIS"/>
</dbReference>
<keyword evidence="5" id="KW-0804">Transcription</keyword>
<dbReference type="SUPFAM" id="SSF52172">
    <property type="entry name" value="CheY-like"/>
    <property type="match status" value="1"/>
</dbReference>
<dbReference type="PANTHER" id="PTHR48111">
    <property type="entry name" value="REGULATOR OF RPOS"/>
    <property type="match status" value="1"/>
</dbReference>
<dbReference type="GO" id="GO:0000156">
    <property type="term" value="F:phosphorelay response regulator activity"/>
    <property type="evidence" value="ECO:0007669"/>
    <property type="project" value="TreeGrafter"/>
</dbReference>
<dbReference type="GO" id="GO:0000976">
    <property type="term" value="F:transcription cis-regulatory region binding"/>
    <property type="evidence" value="ECO:0007669"/>
    <property type="project" value="TreeGrafter"/>
</dbReference>
<dbReference type="GO" id="GO:0032993">
    <property type="term" value="C:protein-DNA complex"/>
    <property type="evidence" value="ECO:0007669"/>
    <property type="project" value="TreeGrafter"/>
</dbReference>
<dbReference type="PANTHER" id="PTHR48111:SF1">
    <property type="entry name" value="TWO-COMPONENT RESPONSE REGULATOR ORR33"/>
    <property type="match status" value="1"/>
</dbReference>
<evidence type="ECO:0000256" key="4">
    <source>
        <dbReference type="ARBA" id="ARBA00023125"/>
    </source>
</evidence>
<dbReference type="EMBL" id="CYHF01000002">
    <property type="protein sequence ID" value="CUA94423.1"/>
    <property type="molecule type" value="Genomic_DNA"/>
</dbReference>
<keyword evidence="2" id="KW-0902">Two-component regulatory system</keyword>
<dbReference type="GO" id="GO:0006355">
    <property type="term" value="P:regulation of DNA-templated transcription"/>
    <property type="evidence" value="ECO:0007669"/>
    <property type="project" value="TreeGrafter"/>
</dbReference>
<gene>
    <name evidence="8" type="ORF">Ga0061069_10282</name>
</gene>
<dbReference type="AlphaFoldDB" id="A0A0K6HUG3"/>
<evidence type="ECO:0000256" key="2">
    <source>
        <dbReference type="ARBA" id="ARBA00023012"/>
    </source>
</evidence>
<dbReference type="Gene3D" id="3.40.50.2300">
    <property type="match status" value="1"/>
</dbReference>
<evidence type="ECO:0000313" key="8">
    <source>
        <dbReference type="EMBL" id="CUA94423.1"/>
    </source>
</evidence>
<name>A0A0K6HUG3_9BURK</name>
<dbReference type="GO" id="GO:0005829">
    <property type="term" value="C:cytosol"/>
    <property type="evidence" value="ECO:0007669"/>
    <property type="project" value="TreeGrafter"/>
</dbReference>
<keyword evidence="4" id="KW-0238">DNA-binding</keyword>
<dbReference type="InterPro" id="IPR011006">
    <property type="entry name" value="CheY-like_superfamily"/>
</dbReference>
<dbReference type="SMART" id="SM00448">
    <property type="entry name" value="REC"/>
    <property type="match status" value="1"/>
</dbReference>
<evidence type="ECO:0000256" key="5">
    <source>
        <dbReference type="ARBA" id="ARBA00023163"/>
    </source>
</evidence>
<protein>
    <submittedName>
        <fullName evidence="8">Two-component response regulator, ActR/RegA family, consists of REC and Fis-type HTH domains</fullName>
    </submittedName>
</protein>
<sequence length="195" mass="20993">MAASVLHFLNDIPMNLLLVEDDAALAAATRNSMERRGITVWHADSAPVARALIGTAAFDAAVLDLRLPGDSGLTLIAPLRAAYPDMRILLLTGYASIATAVDAIKLGATNYLPKPATVSDILAALEEDAPDADRAVAAQPLPVDRLEWEHIQKVLAEHDGNISATARALQMHRRTLQRKLLKHPVREAPMDSAED</sequence>
<dbReference type="Proteomes" id="UP000183649">
    <property type="component" value="Unassembled WGS sequence"/>
</dbReference>
<evidence type="ECO:0000256" key="3">
    <source>
        <dbReference type="ARBA" id="ARBA00023015"/>
    </source>
</evidence>